<sequence>MSDRPKIVDQVLLGHTNSTVSYVKNVVFLVSFNTDVQFVKILGCVWISQRDKPNLVKCIRSVRDQFTQKDLLVPVQRVNDQFHHSIDLKMI</sequence>
<proteinExistence type="predicted"/>
<reference evidence="2" key="1">
    <citation type="submission" date="2022-11" db="UniProtKB">
        <authorList>
            <consortium name="WormBaseParasite"/>
        </authorList>
    </citation>
    <scope>IDENTIFICATION</scope>
</reference>
<dbReference type="WBParaSite" id="Minc3s00770g17113">
    <property type="protein sequence ID" value="Minc3s00770g17113"/>
    <property type="gene ID" value="Minc3s00770g17113"/>
</dbReference>
<protein>
    <submittedName>
        <fullName evidence="2">Uncharacterized protein</fullName>
    </submittedName>
</protein>
<evidence type="ECO:0000313" key="2">
    <source>
        <dbReference type="WBParaSite" id="Minc3s00770g17113"/>
    </source>
</evidence>
<dbReference type="Proteomes" id="UP000887563">
    <property type="component" value="Unplaced"/>
</dbReference>
<name>A0A914LSX6_MELIC</name>
<accession>A0A914LSX6</accession>
<evidence type="ECO:0000313" key="1">
    <source>
        <dbReference type="Proteomes" id="UP000887563"/>
    </source>
</evidence>
<dbReference type="AlphaFoldDB" id="A0A914LSX6"/>
<organism evidence="1 2">
    <name type="scientific">Meloidogyne incognita</name>
    <name type="common">Southern root-knot nematode worm</name>
    <name type="synonym">Oxyuris incognita</name>
    <dbReference type="NCBI Taxonomy" id="6306"/>
    <lineage>
        <taxon>Eukaryota</taxon>
        <taxon>Metazoa</taxon>
        <taxon>Ecdysozoa</taxon>
        <taxon>Nematoda</taxon>
        <taxon>Chromadorea</taxon>
        <taxon>Rhabditida</taxon>
        <taxon>Tylenchina</taxon>
        <taxon>Tylenchomorpha</taxon>
        <taxon>Tylenchoidea</taxon>
        <taxon>Meloidogynidae</taxon>
        <taxon>Meloidogyninae</taxon>
        <taxon>Meloidogyne</taxon>
        <taxon>Meloidogyne incognita group</taxon>
    </lineage>
</organism>
<keyword evidence="1" id="KW-1185">Reference proteome</keyword>